<name>A0A6M3JXG8_9ZZZZ</name>
<evidence type="ECO:0000313" key="1">
    <source>
        <dbReference type="EMBL" id="QJA74740.1"/>
    </source>
</evidence>
<organism evidence="1">
    <name type="scientific">viral metagenome</name>
    <dbReference type="NCBI Taxonomy" id="1070528"/>
    <lineage>
        <taxon>unclassified sequences</taxon>
        <taxon>metagenomes</taxon>
        <taxon>organismal metagenomes</taxon>
    </lineage>
</organism>
<evidence type="ECO:0000313" key="2">
    <source>
        <dbReference type="EMBL" id="QJA89238.1"/>
    </source>
</evidence>
<proteinExistence type="predicted"/>
<reference evidence="1" key="1">
    <citation type="submission" date="2020-03" db="EMBL/GenBank/DDBJ databases">
        <title>The deep terrestrial virosphere.</title>
        <authorList>
            <person name="Holmfeldt K."/>
            <person name="Nilsson E."/>
            <person name="Simone D."/>
            <person name="Lopez-Fernandez M."/>
            <person name="Wu X."/>
            <person name="de Brujin I."/>
            <person name="Lundin D."/>
            <person name="Andersson A."/>
            <person name="Bertilsson S."/>
            <person name="Dopson M."/>
        </authorList>
    </citation>
    <scope>NUCLEOTIDE SEQUENCE</scope>
    <source>
        <strain evidence="1">MM415A01938</strain>
        <strain evidence="2">MM415B02583</strain>
    </source>
</reference>
<gene>
    <name evidence="1" type="ORF">MM415A01938_0005</name>
    <name evidence="2" type="ORF">MM415B02583_0009</name>
</gene>
<accession>A0A6M3JXG8</accession>
<protein>
    <submittedName>
        <fullName evidence="1">Uncharacterized protein</fullName>
    </submittedName>
</protein>
<dbReference type="AlphaFoldDB" id="A0A6M3JXG8"/>
<dbReference type="EMBL" id="MT142118">
    <property type="protein sequence ID" value="QJA74740.1"/>
    <property type="molecule type" value="Genomic_DNA"/>
</dbReference>
<dbReference type="EMBL" id="MT142832">
    <property type="protein sequence ID" value="QJA89238.1"/>
    <property type="molecule type" value="Genomic_DNA"/>
</dbReference>
<sequence>MAVKITLRHHEGVFQIFYASAGFREGLTVTGYVIYQDMTKSDVVEFDELGDGIYSGIFPFEKKSNNLIERYGLVMKENGVTKLFKIINLTT</sequence>